<gene>
    <name evidence="1" type="ORF">I5803_13520</name>
</gene>
<evidence type="ECO:0000313" key="1">
    <source>
        <dbReference type="EMBL" id="MBG9389049.1"/>
    </source>
</evidence>
<dbReference type="RefSeq" id="WP_196986865.1">
    <property type="nucleotide sequence ID" value="NZ_JADWYS010000001.1"/>
</dbReference>
<dbReference type="EMBL" id="JADWYS010000001">
    <property type="protein sequence ID" value="MBG9389049.1"/>
    <property type="molecule type" value="Genomic_DNA"/>
</dbReference>
<dbReference type="Proteomes" id="UP000651050">
    <property type="component" value="Unassembled WGS sequence"/>
</dbReference>
<protein>
    <submittedName>
        <fullName evidence="1">Uncharacterized protein</fullName>
    </submittedName>
</protein>
<reference evidence="1" key="1">
    <citation type="submission" date="2020-11" db="EMBL/GenBank/DDBJ databases">
        <title>Bacterial whole genome sequence for Caenimonas sp. DR4.4.</title>
        <authorList>
            <person name="Le V."/>
            <person name="Ko S.-R."/>
            <person name="Ahn C.-Y."/>
            <person name="Oh H.-M."/>
        </authorList>
    </citation>
    <scope>NUCLEOTIDE SEQUENCE</scope>
    <source>
        <strain evidence="1">DR4.4</strain>
    </source>
</reference>
<keyword evidence="2" id="KW-1185">Reference proteome</keyword>
<name>A0A931H5J1_9BURK</name>
<sequence>MSGPPTLTPSRARALAAAGFALAALAGWCAWRVNLDRACVVQDTPYLSLCGAPARGSEGAIAALRARLDSNPGDANAYVELALAQRSAPAVAAASQVAPMQPSVLMLQAVAALEKEDWTHAIAPLVQLVEHRDTPQAALVLARLIAGGQGALMSPYLKPGTHWLPRVLAQLPQARANISVALPLIVQALQAGILEPDAIRSYTRQLKAAGSWADAYSLWLALQGRSLPILFNAGFDNPFQPDGFDWEIPAAGSAGRAGAIVERKGAEERGAVLDIRFTGRPIALPMARQPLFIGEGRWRLKGDYLARQFRAEQGLAWVVQCTASAAPAGRSEPLGDTGGAWRAFQFDFTVTPACGMAAVLQLETFAAQEAVLGARGRVAFDAFSLEKLGR</sequence>
<comment type="caution">
    <text evidence="1">The sequence shown here is derived from an EMBL/GenBank/DDBJ whole genome shotgun (WGS) entry which is preliminary data.</text>
</comment>
<proteinExistence type="predicted"/>
<dbReference type="AlphaFoldDB" id="A0A931H5J1"/>
<accession>A0A931H5J1</accession>
<evidence type="ECO:0000313" key="2">
    <source>
        <dbReference type="Proteomes" id="UP000651050"/>
    </source>
</evidence>
<organism evidence="1 2">
    <name type="scientific">Caenimonas aquaedulcis</name>
    <dbReference type="NCBI Taxonomy" id="2793270"/>
    <lineage>
        <taxon>Bacteria</taxon>
        <taxon>Pseudomonadati</taxon>
        <taxon>Pseudomonadota</taxon>
        <taxon>Betaproteobacteria</taxon>
        <taxon>Burkholderiales</taxon>
        <taxon>Comamonadaceae</taxon>
        <taxon>Caenimonas</taxon>
    </lineage>
</organism>